<dbReference type="RefSeq" id="WP_140997038.1">
    <property type="nucleotide sequence ID" value="NZ_VDCZ01000003.1"/>
</dbReference>
<organism evidence="1 2">
    <name type="scientific">Flavobacterium profundi</name>
    <dbReference type="NCBI Taxonomy" id="1774945"/>
    <lineage>
        <taxon>Bacteria</taxon>
        <taxon>Pseudomonadati</taxon>
        <taxon>Bacteroidota</taxon>
        <taxon>Flavobacteriia</taxon>
        <taxon>Flavobacteriales</taxon>
        <taxon>Flavobacteriaceae</taxon>
        <taxon>Flavobacterium</taxon>
    </lineage>
</organism>
<comment type="caution">
    <text evidence="1">The sequence shown here is derived from an EMBL/GenBank/DDBJ whole genome shotgun (WGS) entry which is preliminary data.</text>
</comment>
<sequence>MKSLFTLFGISLLLNSCLPESNNKHLSYKNIIILSDMSDRILDKNFPQKDLTEIHKIISFFENECVKPGEKIGDKSSICFSPLSENDIISVDIDKVKDLGDKQSYINSTGKYKNRGLKKDLLEFEKSIAEKYMNINDKGLDLLSILLEKVKNDNIIKTDRIITNGIDSTFIHYENDIYIFTDGYLEYSLQTNNHQFRFGPTKIDQLRKYCINNNVSVEKALNENPKLGLQPFKNQLSKNIQIYVVETFERGFNKKTQNYDYEVGFRDNEILKMVWDKWIIESGFKKPIWRTYNEGIYFKK</sequence>
<dbReference type="EMBL" id="WQLW01000003">
    <property type="protein sequence ID" value="MVO08642.1"/>
    <property type="molecule type" value="Genomic_DNA"/>
</dbReference>
<keyword evidence="2" id="KW-1185">Reference proteome</keyword>
<protein>
    <submittedName>
        <fullName evidence="1">Uncharacterized protein</fullName>
    </submittedName>
</protein>
<reference evidence="2" key="1">
    <citation type="submission" date="2019-05" db="EMBL/GenBank/DDBJ databases">
        <title>Flavobacterium profundi sp. nov., isolated from a deep-sea seamount.</title>
        <authorList>
            <person name="Zhang D.-C."/>
        </authorList>
    </citation>
    <scope>NUCLEOTIDE SEQUENCE [LARGE SCALE GENOMIC DNA]</scope>
    <source>
        <strain evidence="2">TP390</strain>
    </source>
</reference>
<proteinExistence type="predicted"/>
<dbReference type="AlphaFoldDB" id="A0A6I4IKS0"/>
<gene>
    <name evidence="1" type="ORF">GOQ30_05625</name>
</gene>
<evidence type="ECO:0000313" key="2">
    <source>
        <dbReference type="Proteomes" id="UP000431264"/>
    </source>
</evidence>
<dbReference type="OrthoDB" id="791960at2"/>
<name>A0A6I4IKS0_9FLAO</name>
<dbReference type="Proteomes" id="UP000431264">
    <property type="component" value="Unassembled WGS sequence"/>
</dbReference>
<accession>A0A6I4IKS0</accession>
<evidence type="ECO:0000313" key="1">
    <source>
        <dbReference type="EMBL" id="MVO08642.1"/>
    </source>
</evidence>